<organism evidence="7 8">
    <name type="scientific">Thiothrix lacustris</name>
    <dbReference type="NCBI Taxonomy" id="525917"/>
    <lineage>
        <taxon>Bacteria</taxon>
        <taxon>Pseudomonadati</taxon>
        <taxon>Pseudomonadota</taxon>
        <taxon>Gammaproteobacteria</taxon>
        <taxon>Thiotrichales</taxon>
        <taxon>Thiotrichaceae</taxon>
        <taxon>Thiothrix</taxon>
    </lineage>
</organism>
<keyword evidence="5" id="KW-0732">Signal</keyword>
<dbReference type="InterPro" id="IPR017853">
    <property type="entry name" value="GH"/>
</dbReference>
<evidence type="ECO:0000256" key="2">
    <source>
        <dbReference type="ARBA" id="ARBA00012729"/>
    </source>
</evidence>
<reference evidence="7 8" key="1">
    <citation type="submission" date="2017-01" db="EMBL/GenBank/DDBJ databases">
        <title>Novel large sulfur bacteria in the metagenomes of groundwater-fed chemosynthetic microbial mats in the Lake Huron basin.</title>
        <authorList>
            <person name="Sharrar A.M."/>
            <person name="Flood B.E."/>
            <person name="Bailey J.V."/>
            <person name="Jones D.S."/>
            <person name="Biddanda B."/>
            <person name="Ruberg S.A."/>
            <person name="Marcus D.N."/>
            <person name="Dick G.J."/>
        </authorList>
    </citation>
    <scope>NUCLEOTIDE SEQUENCE [LARGE SCALE GENOMIC DNA]</scope>
    <source>
        <strain evidence="7">A8</strain>
    </source>
</reference>
<dbReference type="PANTHER" id="PTHR11177:SF317">
    <property type="entry name" value="CHITINASE 12-RELATED"/>
    <property type="match status" value="1"/>
</dbReference>
<dbReference type="PANTHER" id="PTHR11177">
    <property type="entry name" value="CHITINASE"/>
    <property type="match status" value="1"/>
</dbReference>
<gene>
    <name evidence="7" type="ORF">BWK73_39070</name>
</gene>
<evidence type="ECO:0000259" key="6">
    <source>
        <dbReference type="PROSITE" id="PS51910"/>
    </source>
</evidence>
<keyword evidence="4" id="KW-0119">Carbohydrate metabolism</keyword>
<dbReference type="GO" id="GO:0008061">
    <property type="term" value="F:chitin binding"/>
    <property type="evidence" value="ECO:0007669"/>
    <property type="project" value="InterPro"/>
</dbReference>
<keyword evidence="4" id="KW-0624">Polysaccharide degradation</keyword>
<name>A0A1Y1QE25_9GAMM</name>
<dbReference type="Pfam" id="PF00704">
    <property type="entry name" value="Glyco_hydro_18"/>
    <property type="match status" value="1"/>
</dbReference>
<dbReference type="InterPro" id="IPR029070">
    <property type="entry name" value="Chitinase_insertion_sf"/>
</dbReference>
<dbReference type="InterPro" id="IPR001223">
    <property type="entry name" value="Glyco_hydro18_cat"/>
</dbReference>
<dbReference type="GO" id="GO:0006032">
    <property type="term" value="P:chitin catabolic process"/>
    <property type="evidence" value="ECO:0007669"/>
    <property type="project" value="UniProtKB-KW"/>
</dbReference>
<dbReference type="Gene3D" id="3.20.20.80">
    <property type="entry name" value="Glycosidases"/>
    <property type="match status" value="1"/>
</dbReference>
<evidence type="ECO:0000313" key="7">
    <source>
        <dbReference type="EMBL" id="OQX03590.1"/>
    </source>
</evidence>
<dbReference type="InterPro" id="IPR050314">
    <property type="entry name" value="Glycosyl_Hydrlase_18"/>
</dbReference>
<accession>A0A1Y1QE25</accession>
<evidence type="ECO:0000256" key="5">
    <source>
        <dbReference type="SAM" id="SignalP"/>
    </source>
</evidence>
<dbReference type="Proteomes" id="UP000192491">
    <property type="component" value="Unassembled WGS sequence"/>
</dbReference>
<dbReference type="InterPro" id="IPR011583">
    <property type="entry name" value="Chitinase_II/V-like_cat"/>
</dbReference>
<dbReference type="SMART" id="SM00636">
    <property type="entry name" value="Glyco_18"/>
    <property type="match status" value="1"/>
</dbReference>
<keyword evidence="3" id="KW-0146">Chitin degradation</keyword>
<comment type="caution">
    <text evidence="7">The sequence shown here is derived from an EMBL/GenBank/DDBJ whole genome shotgun (WGS) entry which is preliminary data.</text>
</comment>
<dbReference type="EMBL" id="MTEJ01000395">
    <property type="protein sequence ID" value="OQX03590.1"/>
    <property type="molecule type" value="Genomic_DNA"/>
</dbReference>
<dbReference type="GO" id="GO:0000272">
    <property type="term" value="P:polysaccharide catabolic process"/>
    <property type="evidence" value="ECO:0007669"/>
    <property type="project" value="UniProtKB-KW"/>
</dbReference>
<dbReference type="EC" id="3.2.1.14" evidence="2"/>
<feature type="chain" id="PRO_5013390620" description="chitinase" evidence="5">
    <location>
        <begin position="26"/>
        <end position="399"/>
    </location>
</feature>
<protein>
    <recommendedName>
        <fullName evidence="2">chitinase</fullName>
        <ecNumber evidence="2">3.2.1.14</ecNumber>
    </recommendedName>
</protein>
<evidence type="ECO:0000256" key="4">
    <source>
        <dbReference type="ARBA" id="ARBA00023326"/>
    </source>
</evidence>
<dbReference type="GO" id="GO:0008843">
    <property type="term" value="F:endochitinase activity"/>
    <property type="evidence" value="ECO:0007669"/>
    <property type="project" value="UniProtKB-EC"/>
</dbReference>
<dbReference type="AlphaFoldDB" id="A0A1Y1QE25"/>
<proteinExistence type="predicted"/>
<evidence type="ECO:0000256" key="1">
    <source>
        <dbReference type="ARBA" id="ARBA00000822"/>
    </source>
</evidence>
<dbReference type="SUPFAM" id="SSF51445">
    <property type="entry name" value="(Trans)glycosidases"/>
    <property type="match status" value="1"/>
</dbReference>
<sequence>MKTPWMKACALAGLCWLTWASPAIAAAPWVTGYLPGYTQDGAGNAAYMDDADWEMLTHVVHFASEINPSTGTLTDTGNSIGAIKRQKAIALAHSKNRPILFSVVAWENIHKPVLADPLKRQALIDSLLARLDEGYDGLDIDLEPIVSWGQTANADYELFINALHAAMQQKTSALLQRPPLLAVAADYRAKTVLSHLHTKIDQINIMFYNMATHNEAITWHDAALYDGGKTYPSTGGKVSSVDGYIKQLLDAGVPRDKLGLGMSFEIRLWKGGSGTATGGATAPFQTWTSVPQEWTTGTPLESYAQLMDNRYQQSQYRWDDVAKMGYLSIDAENDADDQFVSFNDPRAVAEKIQYVKKMQLGGAMIWHLQLDYRAAKTGSKRREIMHSIRNALATGATPQ</sequence>
<comment type="catalytic activity">
    <reaction evidence="1">
        <text>Random endo-hydrolysis of N-acetyl-beta-D-glucosaminide (1-&gt;4)-beta-linkages in chitin and chitodextrins.</text>
        <dbReference type="EC" id="3.2.1.14"/>
    </reaction>
</comment>
<evidence type="ECO:0000256" key="3">
    <source>
        <dbReference type="ARBA" id="ARBA00023024"/>
    </source>
</evidence>
<dbReference type="Gene3D" id="3.10.50.10">
    <property type="match status" value="1"/>
</dbReference>
<feature type="signal peptide" evidence="5">
    <location>
        <begin position="1"/>
        <end position="25"/>
    </location>
</feature>
<feature type="domain" description="GH18" evidence="6">
    <location>
        <begin position="28"/>
        <end position="395"/>
    </location>
</feature>
<evidence type="ECO:0000313" key="8">
    <source>
        <dbReference type="Proteomes" id="UP000192491"/>
    </source>
</evidence>
<dbReference type="PROSITE" id="PS51910">
    <property type="entry name" value="GH18_2"/>
    <property type="match status" value="1"/>
</dbReference>